<dbReference type="PANTHER" id="PTHR15184:SF9">
    <property type="entry name" value="SPI-1 TYPE 3 SECRETION SYSTEM ATPASE"/>
    <property type="match status" value="1"/>
</dbReference>
<dbReference type="GO" id="GO:0030257">
    <property type="term" value="C:type III protein secretion system complex"/>
    <property type="evidence" value="ECO:0007669"/>
    <property type="project" value="InterPro"/>
</dbReference>
<dbReference type="GO" id="GO:0030254">
    <property type="term" value="P:protein secretion by the type III secretion system"/>
    <property type="evidence" value="ECO:0007669"/>
    <property type="project" value="InterPro"/>
</dbReference>
<dbReference type="InterPro" id="IPR000194">
    <property type="entry name" value="ATPase_F1/V1/A1_a/bsu_nucl-bd"/>
</dbReference>
<organism evidence="9 10">
    <name type="scientific">Borrelia anserina BA2</name>
    <dbReference type="NCBI Taxonomy" id="1313293"/>
    <lineage>
        <taxon>Bacteria</taxon>
        <taxon>Pseudomonadati</taxon>
        <taxon>Spirochaetota</taxon>
        <taxon>Spirochaetia</taxon>
        <taxon>Spirochaetales</taxon>
        <taxon>Borreliaceae</taxon>
        <taxon>Borrelia</taxon>
    </lineage>
</organism>
<evidence type="ECO:0000259" key="8">
    <source>
        <dbReference type="SMART" id="SM00382"/>
    </source>
</evidence>
<dbReference type="HOGENOM" id="CLU_022398_5_1_12"/>
<keyword evidence="6" id="KW-0653">Protein transport</keyword>
<dbReference type="FunFam" id="3.40.50.12240:FF:000002">
    <property type="entry name" value="Flagellum-specific ATP synthase FliI"/>
    <property type="match status" value="1"/>
</dbReference>
<proteinExistence type="predicted"/>
<keyword evidence="2" id="KW-0813">Transport</keyword>
<dbReference type="GO" id="GO:0005737">
    <property type="term" value="C:cytoplasm"/>
    <property type="evidence" value="ECO:0007669"/>
    <property type="project" value="UniProtKB-SubCell"/>
</dbReference>
<dbReference type="SUPFAM" id="SSF52540">
    <property type="entry name" value="P-loop containing nucleoside triphosphate hydrolases"/>
    <property type="match status" value="1"/>
</dbReference>
<dbReference type="CDD" id="cd01136">
    <property type="entry name" value="ATPase_flagellum-secretory_path_III"/>
    <property type="match status" value="1"/>
</dbReference>
<dbReference type="eggNOG" id="COG1157">
    <property type="taxonomic scope" value="Bacteria"/>
</dbReference>
<dbReference type="Pfam" id="PF00006">
    <property type="entry name" value="ATP-synt_ab"/>
    <property type="match status" value="1"/>
</dbReference>
<reference evidence="9 10" key="1">
    <citation type="submission" date="2013-04" db="EMBL/GenBank/DDBJ databases">
        <title>Comparative Genomics of Relapsing Fever Spirochetes.</title>
        <authorList>
            <person name="Schwan T.G."/>
            <person name="Raffel S.J."/>
            <person name="Porcella S.F."/>
            <person name="Martens C.A."/>
            <person name="Bruno D.P."/>
            <person name="Rickefs S.M."/>
            <person name="Barbian K.B."/>
        </authorList>
    </citation>
    <scope>NUCLEOTIDE SEQUENCE [LARGE SCALE GENOMIC DNA]</scope>
    <source>
        <strain evidence="9 10">BA2</strain>
    </source>
</reference>
<dbReference type="CDD" id="cd18117">
    <property type="entry name" value="ATP-synt_flagellum-secretory_path_III_N"/>
    <property type="match status" value="1"/>
</dbReference>
<dbReference type="GO" id="GO:0005524">
    <property type="term" value="F:ATP binding"/>
    <property type="evidence" value="ECO:0007669"/>
    <property type="project" value="UniProtKB-KW"/>
</dbReference>
<evidence type="ECO:0000256" key="5">
    <source>
        <dbReference type="ARBA" id="ARBA00022840"/>
    </source>
</evidence>
<dbReference type="InterPro" id="IPR040627">
    <property type="entry name" value="T3SS_ATPase_C"/>
</dbReference>
<dbReference type="GO" id="GO:0046933">
    <property type="term" value="F:proton-transporting ATP synthase activity, rotational mechanism"/>
    <property type="evidence" value="ECO:0007669"/>
    <property type="project" value="TreeGrafter"/>
</dbReference>
<dbReference type="InterPro" id="IPR005714">
    <property type="entry name" value="ATPase_T3SS_FliI/YscN"/>
</dbReference>
<keyword evidence="3" id="KW-0963">Cytoplasm</keyword>
<dbReference type="GO" id="GO:0016887">
    <property type="term" value="F:ATP hydrolysis activity"/>
    <property type="evidence" value="ECO:0007669"/>
    <property type="project" value="InterPro"/>
</dbReference>
<dbReference type="InterPro" id="IPR003593">
    <property type="entry name" value="AAA+_ATPase"/>
</dbReference>
<evidence type="ECO:0000256" key="2">
    <source>
        <dbReference type="ARBA" id="ARBA00022448"/>
    </source>
</evidence>
<keyword evidence="7" id="KW-1278">Translocase</keyword>
<dbReference type="Gene3D" id="3.40.50.12240">
    <property type="match status" value="1"/>
</dbReference>
<keyword evidence="5" id="KW-0067">ATP-binding</keyword>
<evidence type="ECO:0000256" key="1">
    <source>
        <dbReference type="ARBA" id="ARBA00004496"/>
    </source>
</evidence>
<keyword evidence="9" id="KW-0378">Hydrolase</keyword>
<dbReference type="InterPro" id="IPR027417">
    <property type="entry name" value="P-loop_NTPase"/>
</dbReference>
<evidence type="ECO:0000313" key="10">
    <source>
        <dbReference type="Proteomes" id="UP000019262"/>
    </source>
</evidence>
<evidence type="ECO:0000256" key="7">
    <source>
        <dbReference type="ARBA" id="ARBA00022967"/>
    </source>
</evidence>
<comment type="subcellular location">
    <subcellularLocation>
        <location evidence="1">Cytoplasm</location>
    </subcellularLocation>
</comment>
<dbReference type="InterPro" id="IPR050053">
    <property type="entry name" value="ATPase_alpha/beta_chains"/>
</dbReference>
<evidence type="ECO:0000313" key="9">
    <source>
        <dbReference type="EMBL" id="AHH08253.1"/>
    </source>
</evidence>
<dbReference type="EC" id="3.6.3.14" evidence="9"/>
<dbReference type="AlphaFoldDB" id="W5SNP8"/>
<accession>W5SNP8</accession>
<dbReference type="Pfam" id="PF02874">
    <property type="entry name" value="ATP-synt_ab_N"/>
    <property type="match status" value="1"/>
</dbReference>
<dbReference type="InterPro" id="IPR004100">
    <property type="entry name" value="ATPase_F1/V1/A1_a/bsu_N"/>
</dbReference>
<dbReference type="Proteomes" id="UP000019262">
    <property type="component" value="Chromosome"/>
</dbReference>
<gene>
    <name evidence="9" type="ORF">BAN_0086300</name>
</gene>
<feature type="domain" description="AAA+ ATPase" evidence="8">
    <location>
        <begin position="162"/>
        <end position="343"/>
    </location>
</feature>
<name>W5SNP8_BORAN</name>
<dbReference type="EMBL" id="CP005829">
    <property type="protein sequence ID" value="AHH08253.1"/>
    <property type="molecule type" value="Genomic_DNA"/>
</dbReference>
<evidence type="ECO:0000256" key="4">
    <source>
        <dbReference type="ARBA" id="ARBA00022741"/>
    </source>
</evidence>
<protein>
    <submittedName>
        <fullName evidence="9">Flagellum-specific ATP synthase</fullName>
        <ecNumber evidence="9">3.6.3.14</ecNumber>
    </submittedName>
</protein>
<dbReference type="SMART" id="SM00382">
    <property type="entry name" value="AAA"/>
    <property type="match status" value="1"/>
</dbReference>
<keyword evidence="4" id="KW-0547">Nucleotide-binding</keyword>
<dbReference type="PANTHER" id="PTHR15184">
    <property type="entry name" value="ATP SYNTHASE"/>
    <property type="match status" value="1"/>
</dbReference>
<evidence type="ECO:0000256" key="3">
    <source>
        <dbReference type="ARBA" id="ARBA00022490"/>
    </source>
</evidence>
<sequence length="440" mass="49071">MIRGILMDNFFNCYLEVLDDIETISLVGKVKKIRGLLIESLGPKCGIGDLCLIVKNEKKIYAEVLGFNGPFISLMAYERFDGIEVGDKVYSLSKKPQINLSDELLGRVIDSLGRPIDNKGQFLGNYYKELSFSSINPLNRGIFSEQIVTGVRVVDGFLPVAKGQRVGIFSGSGVGKSTLLGMIAKNSKADVNVIALIGERGRELNEFIKYDLGEEGFKRSVLVVSTSDESPISRYKGAYTATLIAEYFRDCGMDVMLLFDSITRFANAKRDIGLSMGELPATKGYPPSVFVELPILLERSGLNSKGSITGFYTVLVEGDDFTEPVADNMKAILDGHIILDRDLSDRKIYPSINILSSTSRSFHRIVNFERQKLIAKIRNLLSIYKSHEDLIKAGIYMKGSNKEVDLAIEKYPKIIDFLSQGIHEEFDFENLDNEMREILS</sequence>
<dbReference type="NCBIfam" id="TIGR01026">
    <property type="entry name" value="fliI_yscN"/>
    <property type="match status" value="1"/>
</dbReference>
<evidence type="ECO:0000256" key="6">
    <source>
        <dbReference type="ARBA" id="ARBA00022927"/>
    </source>
</evidence>
<dbReference type="Pfam" id="PF18269">
    <property type="entry name" value="T3SS_ATPase_C"/>
    <property type="match status" value="1"/>
</dbReference>
<dbReference type="PATRIC" id="fig|1313293.3.peg.292"/>